<gene>
    <name evidence="3" type="ORF">D915_005195</name>
</gene>
<evidence type="ECO:0000256" key="2">
    <source>
        <dbReference type="SAM" id="SignalP"/>
    </source>
</evidence>
<keyword evidence="4" id="KW-1185">Reference proteome</keyword>
<sequence length="194" mass="21588">MKPFDITLVVIFILFSFAYVVHGVQLSHKQISPFLTLTLVHGSSEALKTHAEAREYCQNLSLSSTEPKTNGNNLSSDDASTGTATKTTKVPTTTTTAPKNIRVRSDLVSIHTPSMVHEIMSWVLPLEKRQFWIGGRLKKIVIPFEGRDVHVIQRWTDGTSATYRFLDLTPLALNRIPDDQILCISVDYASGCQS</sequence>
<feature type="compositionally biased region" description="Polar residues" evidence="1">
    <location>
        <begin position="61"/>
        <end position="80"/>
    </location>
</feature>
<evidence type="ECO:0000313" key="4">
    <source>
        <dbReference type="Proteomes" id="UP000230066"/>
    </source>
</evidence>
<proteinExistence type="predicted"/>
<reference evidence="3" key="1">
    <citation type="submission" date="2019-03" db="EMBL/GenBank/DDBJ databases">
        <title>Improved annotation for the trematode Fasciola hepatica.</title>
        <authorList>
            <person name="Choi Y.-J."/>
            <person name="Martin J."/>
            <person name="Mitreva M."/>
        </authorList>
    </citation>
    <scope>NUCLEOTIDE SEQUENCE [LARGE SCALE GENOMIC DNA]</scope>
</reference>
<feature type="compositionally biased region" description="Low complexity" evidence="1">
    <location>
        <begin position="81"/>
        <end position="94"/>
    </location>
</feature>
<dbReference type="Proteomes" id="UP000230066">
    <property type="component" value="Unassembled WGS sequence"/>
</dbReference>
<dbReference type="EMBL" id="JXXN02001818">
    <property type="protein sequence ID" value="THD24014.1"/>
    <property type="molecule type" value="Genomic_DNA"/>
</dbReference>
<name>A0A4E0RC75_FASHE</name>
<feature type="region of interest" description="Disordered" evidence="1">
    <location>
        <begin position="61"/>
        <end position="94"/>
    </location>
</feature>
<dbReference type="InterPro" id="IPR016187">
    <property type="entry name" value="CTDL_fold"/>
</dbReference>
<dbReference type="Gene3D" id="3.10.100.10">
    <property type="entry name" value="Mannose-Binding Protein A, subunit A"/>
    <property type="match status" value="1"/>
</dbReference>
<dbReference type="AlphaFoldDB" id="A0A4E0RC75"/>
<feature type="signal peptide" evidence="2">
    <location>
        <begin position="1"/>
        <end position="23"/>
    </location>
</feature>
<protein>
    <submittedName>
        <fullName evidence="3">Lectin C-type domain</fullName>
    </submittedName>
</protein>
<dbReference type="InterPro" id="IPR016186">
    <property type="entry name" value="C-type_lectin-like/link_sf"/>
</dbReference>
<evidence type="ECO:0000313" key="3">
    <source>
        <dbReference type="EMBL" id="THD24014.1"/>
    </source>
</evidence>
<keyword evidence="2" id="KW-0732">Signal</keyword>
<dbReference type="SUPFAM" id="SSF56436">
    <property type="entry name" value="C-type lectin-like"/>
    <property type="match status" value="1"/>
</dbReference>
<accession>A0A4E0RC75</accession>
<comment type="caution">
    <text evidence="3">The sequence shown here is derived from an EMBL/GenBank/DDBJ whole genome shotgun (WGS) entry which is preliminary data.</text>
</comment>
<feature type="chain" id="PRO_5020037586" evidence="2">
    <location>
        <begin position="24"/>
        <end position="194"/>
    </location>
</feature>
<organism evidence="3 4">
    <name type="scientific">Fasciola hepatica</name>
    <name type="common">Liver fluke</name>
    <dbReference type="NCBI Taxonomy" id="6192"/>
    <lineage>
        <taxon>Eukaryota</taxon>
        <taxon>Metazoa</taxon>
        <taxon>Spiralia</taxon>
        <taxon>Lophotrochozoa</taxon>
        <taxon>Platyhelminthes</taxon>
        <taxon>Trematoda</taxon>
        <taxon>Digenea</taxon>
        <taxon>Plagiorchiida</taxon>
        <taxon>Echinostomata</taxon>
        <taxon>Echinostomatoidea</taxon>
        <taxon>Fasciolidae</taxon>
        <taxon>Fasciola</taxon>
    </lineage>
</organism>
<evidence type="ECO:0000256" key="1">
    <source>
        <dbReference type="SAM" id="MobiDB-lite"/>
    </source>
</evidence>